<keyword evidence="5 7" id="KW-0472">Membrane</keyword>
<sequence length="353" mass="37071">MSPRVKGAVLGLSAAALFGVSAPVAKLLLPSSTPLVLASLLYLGGGLGMACLEALRRLRPVGVPNREARLGRKDVAPLLGVILCGGVLGPVLMLMGLQRLSGVAASLLLNLEGPFTILLALLVFGEHLGRAGALAAGFIMAGAAVLGFQQGELHGDVLGVLALAGACLAWAVDNNLTQRLSLKDPLALVRIKALGSGTCTLVLAWLTGQPFPSLHILSAALVLGFASYGLSIVLDAYALRLLGAAREAAYFATAPFVGALVAVPLLGERMRPLDLLAGVLMGAGVFLLLRERHGHVHTHAALEHEHLHIHDTHHQHSHPPGADVTEPHSHPHRHVPLTHDHPHVSDQHHRHKH</sequence>
<evidence type="ECO:0000256" key="3">
    <source>
        <dbReference type="ARBA" id="ARBA00022692"/>
    </source>
</evidence>
<evidence type="ECO:0000256" key="4">
    <source>
        <dbReference type="ARBA" id="ARBA00022989"/>
    </source>
</evidence>
<evidence type="ECO:0000256" key="1">
    <source>
        <dbReference type="ARBA" id="ARBA00004651"/>
    </source>
</evidence>
<dbReference type="PANTHER" id="PTHR42920">
    <property type="entry name" value="OS03G0707200 PROTEIN-RELATED"/>
    <property type="match status" value="1"/>
</dbReference>
<feature type="domain" description="EamA" evidence="8">
    <location>
        <begin position="158"/>
        <end position="289"/>
    </location>
</feature>
<evidence type="ECO:0000256" key="5">
    <source>
        <dbReference type="ARBA" id="ARBA00023136"/>
    </source>
</evidence>
<feature type="compositionally biased region" description="Basic and acidic residues" evidence="6">
    <location>
        <begin position="337"/>
        <end position="347"/>
    </location>
</feature>
<keyword evidence="2" id="KW-1003">Cell membrane</keyword>
<feature type="domain" description="EamA" evidence="8">
    <location>
        <begin position="6"/>
        <end position="146"/>
    </location>
</feature>
<evidence type="ECO:0000256" key="6">
    <source>
        <dbReference type="SAM" id="MobiDB-lite"/>
    </source>
</evidence>
<dbReference type="InterPro" id="IPR037185">
    <property type="entry name" value="EmrE-like"/>
</dbReference>
<keyword evidence="4 7" id="KW-1133">Transmembrane helix</keyword>
<evidence type="ECO:0000259" key="8">
    <source>
        <dbReference type="Pfam" id="PF00892"/>
    </source>
</evidence>
<protein>
    <submittedName>
        <fullName evidence="9">EamA family transporter</fullName>
    </submittedName>
</protein>
<organism evidence="9 10">
    <name type="scientific">Myxococcus llanfairpwllgwyngyllgogerychwyrndrobwllllantysiliogogogochensis</name>
    <dbReference type="NCBI Taxonomy" id="2590453"/>
    <lineage>
        <taxon>Bacteria</taxon>
        <taxon>Pseudomonadati</taxon>
        <taxon>Myxococcota</taxon>
        <taxon>Myxococcia</taxon>
        <taxon>Myxococcales</taxon>
        <taxon>Cystobacterineae</taxon>
        <taxon>Myxococcaceae</taxon>
        <taxon>Myxococcus</taxon>
    </lineage>
</organism>
<feature type="region of interest" description="Disordered" evidence="6">
    <location>
        <begin position="309"/>
        <end position="353"/>
    </location>
</feature>
<name>A0A540X2M7_9BACT</name>
<dbReference type="AlphaFoldDB" id="A0A540X2M7"/>
<evidence type="ECO:0000256" key="7">
    <source>
        <dbReference type="SAM" id="Phobius"/>
    </source>
</evidence>
<dbReference type="OrthoDB" id="9794287at2"/>
<evidence type="ECO:0000313" key="9">
    <source>
        <dbReference type="EMBL" id="TQF15509.1"/>
    </source>
</evidence>
<comment type="caution">
    <text evidence="9">The sequence shown here is derived from an EMBL/GenBank/DDBJ whole genome shotgun (WGS) entry which is preliminary data.</text>
</comment>
<keyword evidence="3 7" id="KW-0812">Transmembrane</keyword>
<feature type="transmembrane region" description="Helical" evidence="7">
    <location>
        <begin position="249"/>
        <end position="267"/>
    </location>
</feature>
<keyword evidence="10" id="KW-1185">Reference proteome</keyword>
<comment type="subcellular location">
    <subcellularLocation>
        <location evidence="1">Cell membrane</location>
        <topology evidence="1">Multi-pass membrane protein</topology>
    </subcellularLocation>
</comment>
<feature type="transmembrane region" description="Helical" evidence="7">
    <location>
        <begin position="188"/>
        <end position="208"/>
    </location>
</feature>
<feature type="transmembrane region" description="Helical" evidence="7">
    <location>
        <begin position="157"/>
        <end position="176"/>
    </location>
</feature>
<dbReference type="InterPro" id="IPR051258">
    <property type="entry name" value="Diverse_Substrate_Transporter"/>
</dbReference>
<dbReference type="GO" id="GO:0005886">
    <property type="term" value="C:plasma membrane"/>
    <property type="evidence" value="ECO:0007669"/>
    <property type="project" value="UniProtKB-SubCell"/>
</dbReference>
<evidence type="ECO:0000313" key="10">
    <source>
        <dbReference type="Proteomes" id="UP000315369"/>
    </source>
</evidence>
<gene>
    <name evidence="9" type="ORF">FJV41_13250</name>
</gene>
<feature type="transmembrane region" description="Helical" evidence="7">
    <location>
        <begin position="131"/>
        <end position="151"/>
    </location>
</feature>
<dbReference type="InterPro" id="IPR000620">
    <property type="entry name" value="EamA_dom"/>
</dbReference>
<feature type="transmembrane region" description="Helical" evidence="7">
    <location>
        <begin position="214"/>
        <end position="237"/>
    </location>
</feature>
<evidence type="ECO:0000256" key="2">
    <source>
        <dbReference type="ARBA" id="ARBA00022475"/>
    </source>
</evidence>
<dbReference type="Proteomes" id="UP000315369">
    <property type="component" value="Unassembled WGS sequence"/>
</dbReference>
<feature type="transmembrane region" description="Helical" evidence="7">
    <location>
        <begin position="75"/>
        <end position="97"/>
    </location>
</feature>
<feature type="transmembrane region" description="Helical" evidence="7">
    <location>
        <begin position="273"/>
        <end position="289"/>
    </location>
</feature>
<feature type="transmembrane region" description="Helical" evidence="7">
    <location>
        <begin position="36"/>
        <end position="55"/>
    </location>
</feature>
<proteinExistence type="predicted"/>
<dbReference type="Pfam" id="PF00892">
    <property type="entry name" value="EamA"/>
    <property type="match status" value="2"/>
</dbReference>
<dbReference type="SUPFAM" id="SSF103481">
    <property type="entry name" value="Multidrug resistance efflux transporter EmrE"/>
    <property type="match status" value="2"/>
</dbReference>
<reference evidence="9 10" key="1">
    <citation type="submission" date="2019-06" db="EMBL/GenBank/DDBJ databases">
        <authorList>
            <person name="Livingstone P."/>
            <person name="Whitworth D."/>
        </authorList>
    </citation>
    <scope>NUCLEOTIDE SEQUENCE [LARGE SCALE GENOMIC DNA]</scope>
    <source>
        <strain evidence="9 10">AM401</strain>
    </source>
</reference>
<feature type="transmembrane region" description="Helical" evidence="7">
    <location>
        <begin position="103"/>
        <end position="124"/>
    </location>
</feature>
<accession>A0A540X2M7</accession>
<dbReference type="PANTHER" id="PTHR42920:SF11">
    <property type="entry name" value="INNER MEMBRANE PROTEIN YTFF"/>
    <property type="match status" value="1"/>
</dbReference>
<dbReference type="EMBL" id="VIFM01000042">
    <property type="protein sequence ID" value="TQF15509.1"/>
    <property type="molecule type" value="Genomic_DNA"/>
</dbReference>